<keyword evidence="3" id="KW-1185">Reference proteome</keyword>
<evidence type="ECO:0000313" key="2">
    <source>
        <dbReference type="EMBL" id="MCZ4552245.1"/>
    </source>
</evidence>
<dbReference type="InterPro" id="IPR029035">
    <property type="entry name" value="DHS-like_NAD/FAD-binding_dom"/>
</dbReference>
<organism evidence="2 3">
    <name type="scientific">Gordonia rubripertincta</name>
    <name type="common">Rhodococcus corallinus</name>
    <dbReference type="NCBI Taxonomy" id="36822"/>
    <lineage>
        <taxon>Bacteria</taxon>
        <taxon>Bacillati</taxon>
        <taxon>Actinomycetota</taxon>
        <taxon>Actinomycetes</taxon>
        <taxon>Mycobacteriales</taxon>
        <taxon>Gordoniaceae</taxon>
        <taxon>Gordonia</taxon>
    </lineage>
</organism>
<evidence type="ECO:0000313" key="3">
    <source>
        <dbReference type="Proteomes" id="UP001067235"/>
    </source>
</evidence>
<accession>A0ABT4MZ05</accession>
<dbReference type="RefSeq" id="WP_301573031.1">
    <property type="nucleotide sequence ID" value="NZ_JAPWIE010000006.1"/>
</dbReference>
<feature type="signal peptide" evidence="1">
    <location>
        <begin position="1"/>
        <end position="29"/>
    </location>
</feature>
<dbReference type="SUPFAM" id="SSF52467">
    <property type="entry name" value="DHS-like NAD/FAD-binding domain"/>
    <property type="match status" value="1"/>
</dbReference>
<protein>
    <submittedName>
        <fullName evidence="2">SIR2 family protein</fullName>
    </submittedName>
</protein>
<dbReference type="Proteomes" id="UP001067235">
    <property type="component" value="Unassembled WGS sequence"/>
</dbReference>
<gene>
    <name evidence="2" type="ORF">O4213_19785</name>
</gene>
<dbReference type="EMBL" id="JAPWIE010000006">
    <property type="protein sequence ID" value="MCZ4552245.1"/>
    <property type="molecule type" value="Genomic_DNA"/>
</dbReference>
<comment type="caution">
    <text evidence="2">The sequence shown here is derived from an EMBL/GenBank/DDBJ whole genome shotgun (WGS) entry which is preliminary data.</text>
</comment>
<dbReference type="Pfam" id="PF13289">
    <property type="entry name" value="SIR2_2"/>
    <property type="match status" value="1"/>
</dbReference>
<keyword evidence="1" id="KW-0732">Signal</keyword>
<proteinExistence type="predicted"/>
<dbReference type="Gene3D" id="3.40.50.1220">
    <property type="entry name" value="TPP-binding domain"/>
    <property type="match status" value="1"/>
</dbReference>
<name>A0ABT4MZ05_GORRU</name>
<feature type="chain" id="PRO_5047294648" evidence="1">
    <location>
        <begin position="30"/>
        <end position="570"/>
    </location>
</feature>
<reference evidence="2" key="1">
    <citation type="submission" date="2022-12" db="EMBL/GenBank/DDBJ databases">
        <authorList>
            <person name="Krivoruchko A.V."/>
            <person name="Elkin A."/>
        </authorList>
    </citation>
    <scope>NUCLEOTIDE SEQUENCE</scope>
    <source>
        <strain evidence="2">IEGM 1388</strain>
    </source>
</reference>
<evidence type="ECO:0000256" key="1">
    <source>
        <dbReference type="SAM" id="SignalP"/>
    </source>
</evidence>
<sequence length="570" mass="61402">MLRSTSVMVAMAMATATRGIILTSASASASRTIPEARSAHWQRRHVAVRIRQRMSSNRVRRCDCCSEPADHRARYIRSVTASTGHLFVVLGRLEAIAHDVAIVPTDAAFYVTSAWEEIVGKSAEAARPKEWPGRGFEPSANNGKVWFIDVGDIASGEQGLLTTRVAAALSAIAESDQVIGKGRKRLRVAVPVLATIGGGMESRKGDVLAQLIKTLTVSAAELSIDVVLVTPDRAMSGAAQHHRREQYRWPLNDAEVQDAVKLGRLAQQGHLALFLGAGVSIGAGLPGWGELLNELAERSTVEVPDLANFPALDQAQLLEKLMPDLGVKVADIVSKVTTPSLAHALLAGLGCTEVVTTNYDQLYEKAVQAAGNGPISVLPREKAAPERSWILKMHGDVKRPESIVLTRRRFVTFDATAKPAGSLLQSMLLTKHLLVVGASLTDDNVSRLTLEVDEFRKANKLAGEFGTFLDVSDDPTRKLLWSSQLDWISCQGSDTADRVRQMEVFLDAVAAHASTDASWLLDERFDGPLGQDAQAVAAAARELLTAAENVRDSTMKPLVNALKDLGVGGR</sequence>